<evidence type="ECO:0000313" key="2">
    <source>
        <dbReference type="EMBL" id="ROW08273.1"/>
    </source>
</evidence>
<feature type="compositionally biased region" description="Polar residues" evidence="1">
    <location>
        <begin position="76"/>
        <end position="85"/>
    </location>
</feature>
<organism evidence="2 3">
    <name type="scientific">Cytospora schulzeri</name>
    <dbReference type="NCBI Taxonomy" id="448051"/>
    <lineage>
        <taxon>Eukaryota</taxon>
        <taxon>Fungi</taxon>
        <taxon>Dikarya</taxon>
        <taxon>Ascomycota</taxon>
        <taxon>Pezizomycotina</taxon>
        <taxon>Sordariomycetes</taxon>
        <taxon>Sordariomycetidae</taxon>
        <taxon>Diaporthales</taxon>
        <taxon>Cytosporaceae</taxon>
        <taxon>Cytospora</taxon>
    </lineage>
</organism>
<comment type="caution">
    <text evidence="2">The sequence shown here is derived from an EMBL/GenBank/DDBJ whole genome shotgun (WGS) entry which is preliminary data.</text>
</comment>
<dbReference type="Proteomes" id="UP000283895">
    <property type="component" value="Unassembled WGS sequence"/>
</dbReference>
<reference evidence="2 3" key="1">
    <citation type="submission" date="2015-09" db="EMBL/GenBank/DDBJ databases">
        <title>Host preference determinants of Valsa canker pathogens revealed by comparative genomics.</title>
        <authorList>
            <person name="Yin Z."/>
            <person name="Huang L."/>
        </authorList>
    </citation>
    <scope>NUCLEOTIDE SEQUENCE [LARGE SCALE GENOMIC DNA]</scope>
    <source>
        <strain evidence="2 3">03-1</strain>
    </source>
</reference>
<dbReference type="OrthoDB" id="10282646at2759"/>
<feature type="region of interest" description="Disordered" evidence="1">
    <location>
        <begin position="66"/>
        <end position="85"/>
    </location>
</feature>
<evidence type="ECO:0000256" key="1">
    <source>
        <dbReference type="SAM" id="MobiDB-lite"/>
    </source>
</evidence>
<proteinExistence type="predicted"/>
<evidence type="ECO:0000313" key="3">
    <source>
        <dbReference type="Proteomes" id="UP000283895"/>
    </source>
</evidence>
<dbReference type="AlphaFoldDB" id="A0A423WXN2"/>
<protein>
    <submittedName>
        <fullName evidence="2">Uncharacterized protein</fullName>
    </submittedName>
</protein>
<gene>
    <name evidence="2" type="ORF">VMCG_03151</name>
</gene>
<name>A0A423WXN2_9PEZI</name>
<keyword evidence="3" id="KW-1185">Reference proteome</keyword>
<sequence>MTEAPPRYGHWDGPGDELFGGAKAWGSDGPINVTQKATGRVGFHDGGNTFNDAKLSRTQPWRLRYPTPRDLKEQLARSSASDDGV</sequence>
<accession>A0A423WXN2</accession>
<dbReference type="EMBL" id="LKEA01000006">
    <property type="protein sequence ID" value="ROW08273.1"/>
    <property type="molecule type" value="Genomic_DNA"/>
</dbReference>